<feature type="region of interest" description="Disordered" evidence="1">
    <location>
        <begin position="1"/>
        <end position="25"/>
    </location>
</feature>
<dbReference type="AlphaFoldDB" id="A0A2P5B4E5"/>
<keyword evidence="3" id="KW-1185">Reference proteome</keyword>
<evidence type="ECO:0000313" key="2">
    <source>
        <dbReference type="EMBL" id="PON43677.1"/>
    </source>
</evidence>
<dbReference type="EMBL" id="JXTB01000366">
    <property type="protein sequence ID" value="PON43677.1"/>
    <property type="molecule type" value="Genomic_DNA"/>
</dbReference>
<protein>
    <submittedName>
        <fullName evidence="2">Uncharacterized protein</fullName>
    </submittedName>
</protein>
<comment type="caution">
    <text evidence="2">The sequence shown here is derived from an EMBL/GenBank/DDBJ whole genome shotgun (WGS) entry which is preliminary data.</text>
</comment>
<name>A0A2P5B4E5_PARAD</name>
<evidence type="ECO:0000313" key="3">
    <source>
        <dbReference type="Proteomes" id="UP000237105"/>
    </source>
</evidence>
<dbReference type="Proteomes" id="UP000237105">
    <property type="component" value="Unassembled WGS sequence"/>
</dbReference>
<sequence>MENIPRDLTASGDGSAPSIGVIGVGDPLCAGNIA</sequence>
<proteinExistence type="predicted"/>
<accession>A0A2P5B4E5</accession>
<organism evidence="2 3">
    <name type="scientific">Parasponia andersonii</name>
    <name type="common">Sponia andersonii</name>
    <dbReference type="NCBI Taxonomy" id="3476"/>
    <lineage>
        <taxon>Eukaryota</taxon>
        <taxon>Viridiplantae</taxon>
        <taxon>Streptophyta</taxon>
        <taxon>Embryophyta</taxon>
        <taxon>Tracheophyta</taxon>
        <taxon>Spermatophyta</taxon>
        <taxon>Magnoliopsida</taxon>
        <taxon>eudicotyledons</taxon>
        <taxon>Gunneridae</taxon>
        <taxon>Pentapetalae</taxon>
        <taxon>rosids</taxon>
        <taxon>fabids</taxon>
        <taxon>Rosales</taxon>
        <taxon>Cannabaceae</taxon>
        <taxon>Parasponia</taxon>
    </lineage>
</organism>
<reference evidence="3" key="1">
    <citation type="submission" date="2016-06" db="EMBL/GenBank/DDBJ databases">
        <title>Parallel loss of symbiosis genes in relatives of nitrogen-fixing non-legume Parasponia.</title>
        <authorList>
            <person name="Van Velzen R."/>
            <person name="Holmer R."/>
            <person name="Bu F."/>
            <person name="Rutten L."/>
            <person name="Van Zeijl A."/>
            <person name="Liu W."/>
            <person name="Santuari L."/>
            <person name="Cao Q."/>
            <person name="Sharma T."/>
            <person name="Shen D."/>
            <person name="Roswanjaya Y."/>
            <person name="Wardhani T."/>
            <person name="Kalhor M.S."/>
            <person name="Jansen J."/>
            <person name="Van den Hoogen J."/>
            <person name="Gungor B."/>
            <person name="Hartog M."/>
            <person name="Hontelez J."/>
            <person name="Verver J."/>
            <person name="Yang W.-C."/>
            <person name="Schijlen E."/>
            <person name="Repin R."/>
            <person name="Schilthuizen M."/>
            <person name="Schranz E."/>
            <person name="Heidstra R."/>
            <person name="Miyata K."/>
            <person name="Fedorova E."/>
            <person name="Kohlen W."/>
            <person name="Bisseling T."/>
            <person name="Smit S."/>
            <person name="Geurts R."/>
        </authorList>
    </citation>
    <scope>NUCLEOTIDE SEQUENCE [LARGE SCALE GENOMIC DNA]</scope>
    <source>
        <strain evidence="3">cv. WU1-14</strain>
    </source>
</reference>
<gene>
    <name evidence="2" type="ORF">PanWU01x14_272130</name>
</gene>
<evidence type="ECO:0000256" key="1">
    <source>
        <dbReference type="SAM" id="MobiDB-lite"/>
    </source>
</evidence>